<evidence type="ECO:0000313" key="3">
    <source>
        <dbReference type="Proteomes" id="UP000006643"/>
    </source>
</evidence>
<dbReference type="EMBL" id="DS028122">
    <property type="protein sequence ID" value="EEY67198.1"/>
    <property type="molecule type" value="Genomic_DNA"/>
</dbReference>
<dbReference type="OrthoDB" id="96252at2759"/>
<evidence type="ECO:0000313" key="2">
    <source>
        <dbReference type="EMBL" id="EEY67198.1"/>
    </source>
</evidence>
<reference evidence="3" key="1">
    <citation type="journal article" date="2009" name="Nature">
        <title>Genome sequence and analysis of the Irish potato famine pathogen Phytophthora infestans.</title>
        <authorList>
            <consortium name="The Broad Institute Genome Sequencing Platform"/>
            <person name="Haas B.J."/>
            <person name="Kamoun S."/>
            <person name="Zody M.C."/>
            <person name="Jiang R.H."/>
            <person name="Handsaker R.E."/>
            <person name="Cano L.M."/>
            <person name="Grabherr M."/>
            <person name="Kodira C.D."/>
            <person name="Raffaele S."/>
            <person name="Torto-Alalibo T."/>
            <person name="Bozkurt T.O."/>
            <person name="Ah-Fong A.M."/>
            <person name="Alvarado L."/>
            <person name="Anderson V.L."/>
            <person name="Armstrong M.R."/>
            <person name="Avrova A."/>
            <person name="Baxter L."/>
            <person name="Beynon J."/>
            <person name="Boevink P.C."/>
            <person name="Bollmann S.R."/>
            <person name="Bos J.I."/>
            <person name="Bulone V."/>
            <person name="Cai G."/>
            <person name="Cakir C."/>
            <person name="Carrington J.C."/>
            <person name="Chawner M."/>
            <person name="Conti L."/>
            <person name="Costanzo S."/>
            <person name="Ewan R."/>
            <person name="Fahlgren N."/>
            <person name="Fischbach M.A."/>
            <person name="Fugelstad J."/>
            <person name="Gilroy E.M."/>
            <person name="Gnerre S."/>
            <person name="Green P.J."/>
            <person name="Grenville-Briggs L.J."/>
            <person name="Griffith J."/>
            <person name="Grunwald N.J."/>
            <person name="Horn K."/>
            <person name="Horner N.R."/>
            <person name="Hu C.H."/>
            <person name="Huitema E."/>
            <person name="Jeong D.H."/>
            <person name="Jones A.M."/>
            <person name="Jones J.D."/>
            <person name="Jones R.W."/>
            <person name="Karlsson E.K."/>
            <person name="Kunjeti S.G."/>
            <person name="Lamour K."/>
            <person name="Liu Z."/>
            <person name="Ma L."/>
            <person name="Maclean D."/>
            <person name="Chibucos M.C."/>
            <person name="McDonald H."/>
            <person name="McWalters J."/>
            <person name="Meijer H.J."/>
            <person name="Morgan W."/>
            <person name="Morris P.F."/>
            <person name="Munro C.A."/>
            <person name="O'Neill K."/>
            <person name="Ospina-Giraldo M."/>
            <person name="Pinzon A."/>
            <person name="Pritchard L."/>
            <person name="Ramsahoye B."/>
            <person name="Ren Q."/>
            <person name="Restrepo S."/>
            <person name="Roy S."/>
            <person name="Sadanandom A."/>
            <person name="Savidor A."/>
            <person name="Schornack S."/>
            <person name="Schwartz D.C."/>
            <person name="Schumann U.D."/>
            <person name="Schwessinger B."/>
            <person name="Seyer L."/>
            <person name="Sharpe T."/>
            <person name="Silvar C."/>
            <person name="Song J."/>
            <person name="Studholme D.J."/>
            <person name="Sykes S."/>
            <person name="Thines M."/>
            <person name="van de Vondervoort P.J."/>
            <person name="Phuntumart V."/>
            <person name="Wawra S."/>
            <person name="Weide R."/>
            <person name="Win J."/>
            <person name="Young C."/>
            <person name="Zhou S."/>
            <person name="Fry W."/>
            <person name="Meyers B.C."/>
            <person name="van West P."/>
            <person name="Ristaino J."/>
            <person name="Govers F."/>
            <person name="Birch P.R."/>
            <person name="Whisson S.C."/>
            <person name="Judelson H.S."/>
            <person name="Nusbaum C."/>
        </authorList>
    </citation>
    <scope>NUCLEOTIDE SEQUENCE [LARGE SCALE GENOMIC DNA]</scope>
    <source>
        <strain evidence="3">T30-4</strain>
    </source>
</reference>
<dbReference type="Proteomes" id="UP000006643">
    <property type="component" value="Unassembled WGS sequence"/>
</dbReference>
<keyword evidence="3" id="KW-1185">Reference proteome</keyword>
<organism evidence="2 3">
    <name type="scientific">Phytophthora infestans (strain T30-4)</name>
    <name type="common">Potato late blight agent</name>
    <dbReference type="NCBI Taxonomy" id="403677"/>
    <lineage>
        <taxon>Eukaryota</taxon>
        <taxon>Sar</taxon>
        <taxon>Stramenopiles</taxon>
        <taxon>Oomycota</taxon>
        <taxon>Peronosporomycetes</taxon>
        <taxon>Peronosporales</taxon>
        <taxon>Peronosporaceae</taxon>
        <taxon>Phytophthora</taxon>
    </lineage>
</organism>
<gene>
    <name evidence="2" type="ORF">PITG_04144</name>
</gene>
<accession>D0N0N5</accession>
<dbReference type="KEGG" id="pif:PITG_04144"/>
<evidence type="ECO:0000256" key="1">
    <source>
        <dbReference type="SAM" id="MobiDB-lite"/>
    </source>
</evidence>
<protein>
    <submittedName>
        <fullName evidence="2">Uncharacterized protein</fullName>
    </submittedName>
</protein>
<dbReference type="GeneID" id="9479715"/>
<dbReference type="InParanoid" id="D0N0N5"/>
<proteinExistence type="predicted"/>
<dbReference type="AlphaFoldDB" id="D0N0N5"/>
<dbReference type="HOGENOM" id="CLU_751163_0_0_1"/>
<sequence>MRAEAEFPATARRDDAIRAWTQREHAIFIKYLSGDLDLQHPPNIIKEILVSEHRAMVEDMHDTYFNVTLTAIVPASVRLSVHTPHVTILKEIFNANTDDHTGHAMVRVFQQDVKRLSFDGNQTLHAVFYSKRASARWQNKTLRLKAAVITLRYTERLPEEKGVGVYTNAQMELQFAIRVYGAALTASMHEVPQSVAWGKTVHPTWQHQWMLPAPASLTEDVVPATPDSQEELTMGPTRTGTDAGDSDLPIQVGQWLASFDGTMVEVEANGQCAFLAMYASTVNHSAAKLKTTKAVVREATSLKDSIYALMMFNLRKDVALGLVDPIAEYAKLYPDNPAYTSTEPSTAALYGHYNQARTRSTGVKVPASF</sequence>
<dbReference type="eggNOG" id="ENOG502SPP0">
    <property type="taxonomic scope" value="Eukaryota"/>
</dbReference>
<dbReference type="RefSeq" id="XP_002905846.1">
    <property type="nucleotide sequence ID" value="XM_002905800.1"/>
</dbReference>
<feature type="region of interest" description="Disordered" evidence="1">
    <location>
        <begin position="225"/>
        <end position="245"/>
    </location>
</feature>
<name>D0N0N5_PHYIT</name>
<dbReference type="VEuPathDB" id="FungiDB:PITG_04144"/>
<dbReference type="OMA" id="QCAFLAM"/>